<evidence type="ECO:0000313" key="3">
    <source>
        <dbReference type="Proteomes" id="UP000648984"/>
    </source>
</evidence>
<comment type="caution">
    <text evidence="2">The sequence shown here is derived from an EMBL/GenBank/DDBJ whole genome shotgun (WGS) entry which is preliminary data.</text>
</comment>
<protein>
    <recommendedName>
        <fullName evidence="4">DUF4124 domain-containing protein</fullName>
    </recommendedName>
</protein>
<sequence>MASRRSIELLCVVALSLPLADASARIYCCDDANGRRVCGDVLPAACYESAYREMGPQGTIKRQIAAPLSAEEIARRKADEQRRKDEEVQQVKQRRLDQALLETYGSVEDIDRRRDREIAEIERSLAEAREREAELRTKRKRLEQDAEFYKGRQIPRELSTSLRAIDSELATFGTIFETKARDIEAARARFAADRARYAELIRAGANTGRAPR</sequence>
<gene>
    <name evidence="2" type="ORF">GPA25_11190</name>
</gene>
<dbReference type="Proteomes" id="UP000648984">
    <property type="component" value="Unassembled WGS sequence"/>
</dbReference>
<proteinExistence type="predicted"/>
<evidence type="ECO:0008006" key="4">
    <source>
        <dbReference type="Google" id="ProtNLM"/>
    </source>
</evidence>
<reference evidence="2 3" key="1">
    <citation type="submission" date="2019-12" db="EMBL/GenBank/DDBJ databases">
        <title>Comparative genomics gives insights into the taxonomy of the Azoarcus-Aromatoleum group and reveals separate origins of nif in the plant-associated Azoarcus and non-plant-associated Aromatoleum sub-groups.</title>
        <authorList>
            <person name="Lafos M."/>
            <person name="Maluk M."/>
            <person name="Batista M."/>
            <person name="Junghare M."/>
            <person name="Carmona M."/>
            <person name="Faoro H."/>
            <person name="Cruz L.M."/>
            <person name="Battistoni F."/>
            <person name="De Souza E."/>
            <person name="Pedrosa F."/>
            <person name="Chen W.-M."/>
            <person name="Poole P.S."/>
            <person name="Dixon R.A."/>
            <person name="James E.K."/>
        </authorList>
    </citation>
    <scope>NUCLEOTIDE SEQUENCE [LARGE SCALE GENOMIC DNA]</scope>
    <source>
        <strain evidence="2 3">22Lin</strain>
    </source>
</reference>
<accession>A0ABX1QCS4</accession>
<dbReference type="EMBL" id="WTVQ01000016">
    <property type="protein sequence ID" value="NMG75320.1"/>
    <property type="molecule type" value="Genomic_DNA"/>
</dbReference>
<dbReference type="RefSeq" id="WP_169260470.1">
    <property type="nucleotide sequence ID" value="NZ_WTVQ01000016.1"/>
</dbReference>
<keyword evidence="1" id="KW-0175">Coiled coil</keyword>
<evidence type="ECO:0000313" key="2">
    <source>
        <dbReference type="EMBL" id="NMG75320.1"/>
    </source>
</evidence>
<organism evidence="2 3">
    <name type="scientific">Aromatoleum diolicum</name>
    <dbReference type="NCBI Taxonomy" id="75796"/>
    <lineage>
        <taxon>Bacteria</taxon>
        <taxon>Pseudomonadati</taxon>
        <taxon>Pseudomonadota</taxon>
        <taxon>Betaproteobacteria</taxon>
        <taxon>Rhodocyclales</taxon>
        <taxon>Rhodocyclaceae</taxon>
        <taxon>Aromatoleum</taxon>
    </lineage>
</organism>
<keyword evidence="3" id="KW-1185">Reference proteome</keyword>
<name>A0ABX1QCS4_9RHOO</name>
<feature type="coiled-coil region" evidence="1">
    <location>
        <begin position="118"/>
        <end position="152"/>
    </location>
</feature>
<evidence type="ECO:0000256" key="1">
    <source>
        <dbReference type="SAM" id="Coils"/>
    </source>
</evidence>